<dbReference type="GO" id="GO:0008381">
    <property type="term" value="F:mechanosensitive monoatomic ion channel activity"/>
    <property type="evidence" value="ECO:0007669"/>
    <property type="project" value="UniProtKB-ARBA"/>
</dbReference>
<evidence type="ECO:0000259" key="10">
    <source>
        <dbReference type="Pfam" id="PF00924"/>
    </source>
</evidence>
<dbReference type="InterPro" id="IPR010920">
    <property type="entry name" value="LSM_dom_sf"/>
</dbReference>
<evidence type="ECO:0000256" key="1">
    <source>
        <dbReference type="ARBA" id="ARBA00004651"/>
    </source>
</evidence>
<dbReference type="InterPro" id="IPR006686">
    <property type="entry name" value="MscS_channel_CS"/>
</dbReference>
<dbReference type="Gene3D" id="1.10.287.1260">
    <property type="match status" value="1"/>
</dbReference>
<comment type="similarity">
    <text evidence="2">Belongs to the MscS (TC 1.A.23) family.</text>
</comment>
<gene>
    <name evidence="13" type="ORF">GCM10011452_03400</name>
</gene>
<dbReference type="InterPro" id="IPR011014">
    <property type="entry name" value="MscS_channel_TM-2"/>
</dbReference>
<name>A0A918MG32_9RHOB</name>
<feature type="transmembrane region" description="Helical" evidence="8">
    <location>
        <begin position="267"/>
        <end position="286"/>
    </location>
</feature>
<feature type="transmembrane region" description="Helical" evidence="8">
    <location>
        <begin position="617"/>
        <end position="640"/>
    </location>
</feature>
<sequence length="863" mass="92412">MMARAALWRSLVLLALLAGLPAPLTAQDAGADPAPAATTPAPDGAAPVAPQTGTITGVVPAPSSAVTTAPGLTKTQTAGTRSGTKSISLTPSDQQTVDYAAWEAIATRAERATAETQTSTNGLELLRGQLVDWRGKLQAAQNTNASRITSLREQIAALGAAPADGATEAPEIAERRKTLTEQLTKVEAPRRAAEEAYRRANGLIAEIDREIRERQTEQLLKLWPSPANPANWPDAALAVRDSLVGLWNEVRNNWARETRRAEMVDTLPVSALLLIVSLVLIFRGRHWIERFANWVNQSASALRWSRVLSFVASLGQVIVPTAGTLLVSVALTLTQMPGFVGQAVLAALPAAGLTLFFSYWLAGRIFPRSDCAAGPLGLQPEHCAEGRFHTTMIGLVQGLELIRMALLPAANVPEAAVSVLGLPFLLVMSLLLWRVGHLLNRHVAAGDEEEGPSFRDRVIQIIGKVLIALAVVGPSLAVIGYTTAAQALIFPAASSLGLAGLLLVLVQLISDIYRAIIRAETEEQGQGLLPVLAGFLLTLASLPLFALIWGARVEDLGELWNRFTEGFLIGETRISPSNFLYFLILFGIGFTVTRMFQGVLRSSILPKTKLDQGGRNAIVSGTGYIGIFIAGVIAFSSAGIDLSGLAIVASALSLGIGFGLQNIVSNFVSGVILLIERPVSEGDWIEVGTVSGTVRNISVRSTRIQTFDRSDVIVPNADLVTQRVTNWTRFNLNGRLIVPLMVVHGSDPDRVMQILQEIAEAQPLVVLNPPPVVALTGFTMDGQQYELRMILRDVNFQLSVKTAVNLEILRRFRAEGIFLAHAGADAKPFPLVEATAEPAADPVAPASEPRPGLFDGPEDETER</sequence>
<evidence type="ECO:0000256" key="2">
    <source>
        <dbReference type="ARBA" id="ARBA00008017"/>
    </source>
</evidence>
<dbReference type="Pfam" id="PF00924">
    <property type="entry name" value="MS_channel_2nd"/>
    <property type="match status" value="1"/>
</dbReference>
<feature type="transmembrane region" description="Helical" evidence="8">
    <location>
        <begin position="487"/>
        <end position="506"/>
    </location>
</feature>
<dbReference type="GO" id="GO:0005886">
    <property type="term" value="C:plasma membrane"/>
    <property type="evidence" value="ECO:0007669"/>
    <property type="project" value="UniProtKB-SubCell"/>
</dbReference>
<dbReference type="Pfam" id="PF12607">
    <property type="entry name" value="DUF3772"/>
    <property type="match status" value="1"/>
</dbReference>
<evidence type="ECO:0000313" key="14">
    <source>
        <dbReference type="Proteomes" id="UP000628984"/>
    </source>
</evidence>
<feature type="domain" description="Mechanosensitive ion channel MscS" evidence="10">
    <location>
        <begin position="662"/>
        <end position="729"/>
    </location>
</feature>
<reference evidence="13" key="1">
    <citation type="journal article" date="2014" name="Int. J. Syst. Evol. Microbiol.">
        <title>Complete genome sequence of Corynebacterium casei LMG S-19264T (=DSM 44701T), isolated from a smear-ripened cheese.</title>
        <authorList>
            <consortium name="US DOE Joint Genome Institute (JGI-PGF)"/>
            <person name="Walter F."/>
            <person name="Albersmeier A."/>
            <person name="Kalinowski J."/>
            <person name="Ruckert C."/>
        </authorList>
    </citation>
    <scope>NUCLEOTIDE SEQUENCE</scope>
    <source>
        <strain evidence="13">KCTC 23714</strain>
    </source>
</reference>
<organism evidence="13 14">
    <name type="scientific">Gemmobacter lanyuensis</name>
    <dbReference type="NCBI Taxonomy" id="1054497"/>
    <lineage>
        <taxon>Bacteria</taxon>
        <taxon>Pseudomonadati</taxon>
        <taxon>Pseudomonadota</taxon>
        <taxon>Alphaproteobacteria</taxon>
        <taxon>Rhodobacterales</taxon>
        <taxon>Paracoccaceae</taxon>
        <taxon>Gemmobacter</taxon>
    </lineage>
</organism>
<dbReference type="InterPro" id="IPR006685">
    <property type="entry name" value="MscS_channel_2nd"/>
</dbReference>
<feature type="region of interest" description="Disordered" evidence="7">
    <location>
        <begin position="65"/>
        <end position="90"/>
    </location>
</feature>
<feature type="chain" id="PRO_5037323149" evidence="9">
    <location>
        <begin position="27"/>
        <end position="863"/>
    </location>
</feature>
<dbReference type="EMBL" id="BMYQ01000001">
    <property type="protein sequence ID" value="GGW21709.1"/>
    <property type="molecule type" value="Genomic_DNA"/>
</dbReference>
<dbReference type="Pfam" id="PF21082">
    <property type="entry name" value="MS_channel_3rd"/>
    <property type="match status" value="1"/>
</dbReference>
<keyword evidence="6 8" id="KW-0472">Membrane</keyword>
<dbReference type="InterPro" id="IPR022249">
    <property type="entry name" value="DUF3772"/>
</dbReference>
<dbReference type="PANTHER" id="PTHR30347:SF1">
    <property type="entry name" value="MECHANOSENSITIVE CHANNEL MSCK"/>
    <property type="match status" value="1"/>
</dbReference>
<keyword evidence="3" id="KW-1003">Cell membrane</keyword>
<keyword evidence="4 8" id="KW-0812">Transmembrane</keyword>
<dbReference type="Proteomes" id="UP000628984">
    <property type="component" value="Unassembled WGS sequence"/>
</dbReference>
<dbReference type="InterPro" id="IPR023408">
    <property type="entry name" value="MscS_beta-dom_sf"/>
</dbReference>
<dbReference type="Gene3D" id="3.30.70.100">
    <property type="match status" value="1"/>
</dbReference>
<evidence type="ECO:0000256" key="9">
    <source>
        <dbReference type="SAM" id="SignalP"/>
    </source>
</evidence>
<feature type="transmembrane region" description="Helical" evidence="8">
    <location>
        <begin position="461"/>
        <end position="481"/>
    </location>
</feature>
<dbReference type="InterPro" id="IPR011066">
    <property type="entry name" value="MscS_channel_C_sf"/>
</dbReference>
<proteinExistence type="inferred from homology"/>
<feature type="transmembrane region" description="Helical" evidence="8">
    <location>
        <begin position="307"/>
        <end position="333"/>
    </location>
</feature>
<keyword evidence="5 8" id="KW-1133">Transmembrane helix</keyword>
<evidence type="ECO:0000256" key="6">
    <source>
        <dbReference type="ARBA" id="ARBA00023136"/>
    </source>
</evidence>
<reference evidence="13" key="2">
    <citation type="submission" date="2020-09" db="EMBL/GenBank/DDBJ databases">
        <authorList>
            <person name="Sun Q."/>
            <person name="Kim S."/>
        </authorList>
    </citation>
    <scope>NUCLEOTIDE SEQUENCE</scope>
    <source>
        <strain evidence="13">KCTC 23714</strain>
    </source>
</reference>
<evidence type="ECO:0000313" key="13">
    <source>
        <dbReference type="EMBL" id="GGW21709.1"/>
    </source>
</evidence>
<feature type="region of interest" description="Disordered" evidence="7">
    <location>
        <begin position="835"/>
        <end position="863"/>
    </location>
</feature>
<evidence type="ECO:0000256" key="7">
    <source>
        <dbReference type="SAM" id="MobiDB-lite"/>
    </source>
</evidence>
<evidence type="ECO:0000259" key="12">
    <source>
        <dbReference type="Pfam" id="PF21082"/>
    </source>
</evidence>
<feature type="domain" description="DUF3772" evidence="11">
    <location>
        <begin position="191"/>
        <end position="251"/>
    </location>
</feature>
<dbReference type="SUPFAM" id="SSF82689">
    <property type="entry name" value="Mechanosensitive channel protein MscS (YggB), C-terminal domain"/>
    <property type="match status" value="1"/>
</dbReference>
<keyword evidence="14" id="KW-1185">Reference proteome</keyword>
<dbReference type="AlphaFoldDB" id="A0A918MG32"/>
<comment type="subcellular location">
    <subcellularLocation>
        <location evidence="1">Cell membrane</location>
        <topology evidence="1">Multi-pass membrane protein</topology>
    </subcellularLocation>
</comment>
<evidence type="ECO:0000256" key="3">
    <source>
        <dbReference type="ARBA" id="ARBA00022475"/>
    </source>
</evidence>
<feature type="transmembrane region" description="Helical" evidence="8">
    <location>
        <begin position="527"/>
        <end position="551"/>
    </location>
</feature>
<feature type="transmembrane region" description="Helical" evidence="8">
    <location>
        <begin position="415"/>
        <end position="433"/>
    </location>
</feature>
<dbReference type="InterPro" id="IPR049278">
    <property type="entry name" value="MS_channel_C"/>
</dbReference>
<feature type="transmembrane region" description="Helical" evidence="8">
    <location>
        <begin position="646"/>
        <end position="675"/>
    </location>
</feature>
<evidence type="ECO:0000256" key="8">
    <source>
        <dbReference type="SAM" id="Phobius"/>
    </source>
</evidence>
<dbReference type="PROSITE" id="PS01246">
    <property type="entry name" value="UPF0003"/>
    <property type="match status" value="1"/>
</dbReference>
<keyword evidence="9" id="KW-0732">Signal</keyword>
<dbReference type="SUPFAM" id="SSF82861">
    <property type="entry name" value="Mechanosensitive channel protein MscS (YggB), transmembrane region"/>
    <property type="match status" value="1"/>
</dbReference>
<dbReference type="InterPro" id="IPR052702">
    <property type="entry name" value="MscS-like_channel"/>
</dbReference>
<feature type="transmembrane region" description="Helical" evidence="8">
    <location>
        <begin position="579"/>
        <end position="596"/>
    </location>
</feature>
<evidence type="ECO:0000259" key="11">
    <source>
        <dbReference type="Pfam" id="PF12607"/>
    </source>
</evidence>
<evidence type="ECO:0000256" key="5">
    <source>
        <dbReference type="ARBA" id="ARBA00022989"/>
    </source>
</evidence>
<feature type="transmembrane region" description="Helical" evidence="8">
    <location>
        <begin position="339"/>
        <end position="362"/>
    </location>
</feature>
<comment type="caution">
    <text evidence="13">The sequence shown here is derived from an EMBL/GenBank/DDBJ whole genome shotgun (WGS) entry which is preliminary data.</text>
</comment>
<dbReference type="Gene3D" id="2.30.30.60">
    <property type="match status" value="1"/>
</dbReference>
<feature type="domain" description="Mechanosensitive ion channel MscS C-terminal" evidence="12">
    <location>
        <begin position="740"/>
        <end position="817"/>
    </location>
</feature>
<protein>
    <submittedName>
        <fullName evidence="13">Mechanosensitive ion channel protein MscS</fullName>
    </submittedName>
</protein>
<feature type="compositionally biased region" description="Polar residues" evidence="7">
    <location>
        <begin position="73"/>
        <end position="90"/>
    </location>
</feature>
<accession>A0A918MG32</accession>
<dbReference type="CDD" id="cd22265">
    <property type="entry name" value="UDM1_RNF168"/>
    <property type="match status" value="1"/>
</dbReference>
<dbReference type="SUPFAM" id="SSF50182">
    <property type="entry name" value="Sm-like ribonucleoproteins"/>
    <property type="match status" value="1"/>
</dbReference>
<feature type="signal peptide" evidence="9">
    <location>
        <begin position="1"/>
        <end position="26"/>
    </location>
</feature>
<dbReference type="PANTHER" id="PTHR30347">
    <property type="entry name" value="POTASSIUM CHANNEL RELATED"/>
    <property type="match status" value="1"/>
</dbReference>
<evidence type="ECO:0000256" key="4">
    <source>
        <dbReference type="ARBA" id="ARBA00022692"/>
    </source>
</evidence>